<evidence type="ECO:0000259" key="1">
    <source>
        <dbReference type="Pfam" id="PF08241"/>
    </source>
</evidence>
<name>A0A6N9T5X3_9HYPH</name>
<dbReference type="InterPro" id="IPR013216">
    <property type="entry name" value="Methyltransf_11"/>
</dbReference>
<dbReference type="Pfam" id="PF08241">
    <property type="entry name" value="Methyltransf_11"/>
    <property type="match status" value="1"/>
</dbReference>
<proteinExistence type="predicted"/>
<comment type="caution">
    <text evidence="2">The sequence shown here is derived from an EMBL/GenBank/DDBJ whole genome shotgun (WGS) entry which is preliminary data.</text>
</comment>
<keyword evidence="2" id="KW-0489">Methyltransferase</keyword>
<evidence type="ECO:0000313" key="3">
    <source>
        <dbReference type="Proteomes" id="UP000469011"/>
    </source>
</evidence>
<dbReference type="AlphaFoldDB" id="A0A6N9T5X3"/>
<dbReference type="InterPro" id="IPR029063">
    <property type="entry name" value="SAM-dependent_MTases_sf"/>
</dbReference>
<dbReference type="PANTHER" id="PTHR45036:SF1">
    <property type="entry name" value="METHYLTRANSFERASE LIKE 7A"/>
    <property type="match status" value="1"/>
</dbReference>
<evidence type="ECO:0000313" key="2">
    <source>
        <dbReference type="EMBL" id="NDW06773.1"/>
    </source>
</evidence>
<dbReference type="GO" id="GO:0008757">
    <property type="term" value="F:S-adenosylmethionine-dependent methyltransferase activity"/>
    <property type="evidence" value="ECO:0007669"/>
    <property type="project" value="InterPro"/>
</dbReference>
<dbReference type="Gene3D" id="3.40.50.150">
    <property type="entry name" value="Vaccinia Virus protein VP39"/>
    <property type="match status" value="1"/>
</dbReference>
<dbReference type="RefSeq" id="WP_163465252.1">
    <property type="nucleotide sequence ID" value="NZ_JAAAMG010000020.1"/>
</dbReference>
<feature type="domain" description="Methyltransferase type 11" evidence="1">
    <location>
        <begin position="38"/>
        <end position="130"/>
    </location>
</feature>
<sequence>MSFYRESVCPCLTHLAMSASSLRPYRQAVTRQASGRVLEIGVGSGANLGFYGNSVECVIGIDPSAGMLRRAAGVDTNIPVMLLQSVGEALPLDSGSFDCVVSTWTLCSVSDPRLVLKEIGRVLKPGGHFLYVEHGLSPEENVSRWQDRLNPAWHRFTGGCNINRPISNIVAESSFRAVSDSNAYASGPRLFAFFYQGDAIR</sequence>
<dbReference type="EMBL" id="JAAAMG010000020">
    <property type="protein sequence ID" value="NDW06773.1"/>
    <property type="molecule type" value="Genomic_DNA"/>
</dbReference>
<dbReference type="GO" id="GO:0032259">
    <property type="term" value="P:methylation"/>
    <property type="evidence" value="ECO:0007669"/>
    <property type="project" value="UniProtKB-KW"/>
</dbReference>
<keyword evidence="2" id="KW-0808">Transferase</keyword>
<gene>
    <name evidence="2" type="ORF">GTK09_20355</name>
</gene>
<dbReference type="InterPro" id="IPR052356">
    <property type="entry name" value="Thiol_S-MT"/>
</dbReference>
<dbReference type="PANTHER" id="PTHR45036">
    <property type="entry name" value="METHYLTRANSFERASE LIKE 7B"/>
    <property type="match status" value="1"/>
</dbReference>
<organism evidence="2 3">
    <name type="scientific">Jiella pacifica</name>
    <dbReference type="NCBI Taxonomy" id="2696469"/>
    <lineage>
        <taxon>Bacteria</taxon>
        <taxon>Pseudomonadati</taxon>
        <taxon>Pseudomonadota</taxon>
        <taxon>Alphaproteobacteria</taxon>
        <taxon>Hyphomicrobiales</taxon>
        <taxon>Aurantimonadaceae</taxon>
        <taxon>Jiella</taxon>
    </lineage>
</organism>
<keyword evidence="3" id="KW-1185">Reference proteome</keyword>
<accession>A0A6N9T5X3</accession>
<dbReference type="CDD" id="cd02440">
    <property type="entry name" value="AdoMet_MTases"/>
    <property type="match status" value="1"/>
</dbReference>
<protein>
    <submittedName>
        <fullName evidence="2">Methyltransferase domain-containing protein</fullName>
    </submittedName>
</protein>
<dbReference type="SUPFAM" id="SSF53335">
    <property type="entry name" value="S-adenosyl-L-methionine-dependent methyltransferases"/>
    <property type="match status" value="1"/>
</dbReference>
<dbReference type="Proteomes" id="UP000469011">
    <property type="component" value="Unassembled WGS sequence"/>
</dbReference>
<reference evidence="2 3" key="1">
    <citation type="submission" date="2020-01" db="EMBL/GenBank/DDBJ databases">
        <title>Jiella pacifica sp. nov.</title>
        <authorList>
            <person name="Xue Z."/>
            <person name="Zhu S."/>
            <person name="Chen J."/>
            <person name="Yang J."/>
        </authorList>
    </citation>
    <scope>NUCLEOTIDE SEQUENCE [LARGE SCALE GENOMIC DNA]</scope>
    <source>
        <strain evidence="2 3">40Bstr34</strain>
    </source>
</reference>